<dbReference type="STRING" id="1121950.SAMN02745243_00329"/>
<dbReference type="GO" id="GO:0046872">
    <property type="term" value="F:metal ion binding"/>
    <property type="evidence" value="ECO:0007669"/>
    <property type="project" value="UniProtKB-KW"/>
</dbReference>
<dbReference type="Pfam" id="PF01522">
    <property type="entry name" value="Polysacc_deac_1"/>
    <property type="match status" value="1"/>
</dbReference>
<reference evidence="4 5" key="1">
    <citation type="submission" date="2016-11" db="EMBL/GenBank/DDBJ databases">
        <authorList>
            <person name="Jaros S."/>
            <person name="Januszkiewicz K."/>
            <person name="Wedrychowicz H."/>
        </authorList>
    </citation>
    <scope>NUCLEOTIDE SEQUENCE [LARGE SCALE GENOMIC DNA]</scope>
    <source>
        <strain evidence="4 5">DSM 15480</strain>
    </source>
</reference>
<dbReference type="Gene3D" id="3.20.20.370">
    <property type="entry name" value="Glycoside hydrolase/deacetylase"/>
    <property type="match status" value="1"/>
</dbReference>
<dbReference type="GO" id="GO:0016810">
    <property type="term" value="F:hydrolase activity, acting on carbon-nitrogen (but not peptide) bonds"/>
    <property type="evidence" value="ECO:0007669"/>
    <property type="project" value="InterPro"/>
</dbReference>
<evidence type="ECO:0000256" key="1">
    <source>
        <dbReference type="ARBA" id="ARBA00022723"/>
    </source>
</evidence>
<dbReference type="PANTHER" id="PTHR10587:SF133">
    <property type="entry name" value="CHITIN DEACETYLASE 1-RELATED"/>
    <property type="match status" value="1"/>
</dbReference>
<dbReference type="PROSITE" id="PS51677">
    <property type="entry name" value="NODB"/>
    <property type="match status" value="1"/>
</dbReference>
<dbReference type="Proteomes" id="UP000184301">
    <property type="component" value="Unassembled WGS sequence"/>
</dbReference>
<evidence type="ECO:0000313" key="4">
    <source>
        <dbReference type="EMBL" id="SHJ33704.1"/>
    </source>
</evidence>
<dbReference type="GO" id="GO:0005975">
    <property type="term" value="P:carbohydrate metabolic process"/>
    <property type="evidence" value="ECO:0007669"/>
    <property type="project" value="InterPro"/>
</dbReference>
<organism evidence="4 5">
    <name type="scientific">Hespellia stercorisuis DSM 15480</name>
    <dbReference type="NCBI Taxonomy" id="1121950"/>
    <lineage>
        <taxon>Bacteria</taxon>
        <taxon>Bacillati</taxon>
        <taxon>Bacillota</taxon>
        <taxon>Clostridia</taxon>
        <taxon>Lachnospirales</taxon>
        <taxon>Lachnospiraceae</taxon>
        <taxon>Hespellia</taxon>
    </lineage>
</organism>
<dbReference type="CDD" id="cd10954">
    <property type="entry name" value="CE4_CtAXE_like"/>
    <property type="match status" value="1"/>
</dbReference>
<dbReference type="InterPro" id="IPR002509">
    <property type="entry name" value="NODB_dom"/>
</dbReference>
<dbReference type="EMBL" id="FQZY01000007">
    <property type="protein sequence ID" value="SHJ33704.1"/>
    <property type="molecule type" value="Genomic_DNA"/>
</dbReference>
<sequence>MQLIGILCLVVALGIGSRGAVPVSADPSGAEEKPRIAITFDDGPNPVYTPVLLDGLKERNVRATFFLIGQNAEENPEIVLRTQEEGHLIGNHTFHHVELSKVSFEEAQEEIEATNAVISGVTGQSVEYIRPPFGVWKDNLEQVLPMLQVMWTVDPMDWATGNEDEIVNKVVTNVKENDIILLHDCYDSSVRAALRIIELLQAEGYEFVTVDELLMD</sequence>
<dbReference type="PANTHER" id="PTHR10587">
    <property type="entry name" value="GLYCOSYL TRANSFERASE-RELATED"/>
    <property type="match status" value="1"/>
</dbReference>
<dbReference type="AlphaFoldDB" id="A0A1M6IH17"/>
<dbReference type="InterPro" id="IPR011330">
    <property type="entry name" value="Glyco_hydro/deAcase_b/a-brl"/>
</dbReference>
<evidence type="ECO:0000256" key="2">
    <source>
        <dbReference type="ARBA" id="ARBA00022801"/>
    </source>
</evidence>
<keyword evidence="2" id="KW-0378">Hydrolase</keyword>
<accession>A0A1M6IH17</accession>
<keyword evidence="1" id="KW-0479">Metal-binding</keyword>
<gene>
    <name evidence="4" type="ORF">SAMN02745243_00329</name>
</gene>
<evidence type="ECO:0000313" key="5">
    <source>
        <dbReference type="Proteomes" id="UP000184301"/>
    </source>
</evidence>
<dbReference type="SUPFAM" id="SSF88713">
    <property type="entry name" value="Glycoside hydrolase/deacetylase"/>
    <property type="match status" value="1"/>
</dbReference>
<dbReference type="GO" id="GO:0016020">
    <property type="term" value="C:membrane"/>
    <property type="evidence" value="ECO:0007669"/>
    <property type="project" value="TreeGrafter"/>
</dbReference>
<keyword evidence="5" id="KW-1185">Reference proteome</keyword>
<feature type="domain" description="NodB homology" evidence="3">
    <location>
        <begin position="34"/>
        <end position="208"/>
    </location>
</feature>
<evidence type="ECO:0000259" key="3">
    <source>
        <dbReference type="PROSITE" id="PS51677"/>
    </source>
</evidence>
<dbReference type="OrthoDB" id="9806342at2"/>
<protein>
    <submittedName>
        <fullName evidence="4">Peptidoglycan/xylan/chitin deacetylase, PgdA/CDA1 family</fullName>
    </submittedName>
</protein>
<name>A0A1M6IH17_9FIRM</name>
<proteinExistence type="predicted"/>
<dbReference type="InterPro" id="IPR050248">
    <property type="entry name" value="Polysacc_deacetylase_ArnD"/>
</dbReference>